<reference evidence="1" key="2">
    <citation type="journal article" date="2021" name="PeerJ">
        <title>Extensive microbial diversity within the chicken gut microbiome revealed by metagenomics and culture.</title>
        <authorList>
            <person name="Gilroy R."/>
            <person name="Ravi A."/>
            <person name="Getino M."/>
            <person name="Pursley I."/>
            <person name="Horton D.L."/>
            <person name="Alikhan N.F."/>
            <person name="Baker D."/>
            <person name="Gharbi K."/>
            <person name="Hall N."/>
            <person name="Watson M."/>
            <person name="Adriaenssens E.M."/>
            <person name="Foster-Nyarko E."/>
            <person name="Jarju S."/>
            <person name="Secka A."/>
            <person name="Antonio M."/>
            <person name="Oren A."/>
            <person name="Chaudhuri R.R."/>
            <person name="La Ragione R."/>
            <person name="Hildebrand F."/>
            <person name="Pallen M.J."/>
        </authorList>
    </citation>
    <scope>NUCLEOTIDE SEQUENCE</scope>
    <source>
        <strain evidence="1">ChiSxjej2B14-8506</strain>
    </source>
</reference>
<name>A0A9D1LQ46_9FIRM</name>
<dbReference type="AlphaFoldDB" id="A0A9D1LQ46"/>
<accession>A0A9D1LQ46</accession>
<proteinExistence type="predicted"/>
<sequence>MRYNDGFAIGVMALVSAAYSVFSGMALPMCLSVGTCVGLAVDAILRRILPRDKHTGNAE</sequence>
<dbReference type="Proteomes" id="UP000824123">
    <property type="component" value="Unassembled WGS sequence"/>
</dbReference>
<protein>
    <submittedName>
        <fullName evidence="1">Uncharacterized protein</fullName>
    </submittedName>
</protein>
<comment type="caution">
    <text evidence="1">The sequence shown here is derived from an EMBL/GenBank/DDBJ whole genome shotgun (WGS) entry which is preliminary data.</text>
</comment>
<evidence type="ECO:0000313" key="1">
    <source>
        <dbReference type="EMBL" id="HIU45915.1"/>
    </source>
</evidence>
<organism evidence="1 2">
    <name type="scientific">Candidatus Fimadaptatus faecigallinarum</name>
    <dbReference type="NCBI Taxonomy" id="2840814"/>
    <lineage>
        <taxon>Bacteria</taxon>
        <taxon>Bacillati</taxon>
        <taxon>Bacillota</taxon>
        <taxon>Clostridia</taxon>
        <taxon>Eubacteriales</taxon>
        <taxon>Candidatus Fimadaptatus</taxon>
    </lineage>
</organism>
<dbReference type="EMBL" id="DVNK01000011">
    <property type="protein sequence ID" value="HIU45915.1"/>
    <property type="molecule type" value="Genomic_DNA"/>
</dbReference>
<reference evidence="1" key="1">
    <citation type="submission" date="2020-10" db="EMBL/GenBank/DDBJ databases">
        <authorList>
            <person name="Gilroy R."/>
        </authorList>
    </citation>
    <scope>NUCLEOTIDE SEQUENCE</scope>
    <source>
        <strain evidence="1">ChiSxjej2B14-8506</strain>
    </source>
</reference>
<evidence type="ECO:0000313" key="2">
    <source>
        <dbReference type="Proteomes" id="UP000824123"/>
    </source>
</evidence>
<gene>
    <name evidence="1" type="ORF">IAC59_01485</name>
</gene>